<dbReference type="SUPFAM" id="SSF53474">
    <property type="entry name" value="alpha/beta-Hydrolases"/>
    <property type="match status" value="1"/>
</dbReference>
<evidence type="ECO:0000256" key="2">
    <source>
        <dbReference type="ARBA" id="ARBA00022801"/>
    </source>
</evidence>
<comment type="similarity">
    <text evidence="1">Belongs to the 'GDXG' lipolytic enzyme family.</text>
</comment>
<dbReference type="InterPro" id="IPR050300">
    <property type="entry name" value="GDXG_lipolytic_enzyme"/>
</dbReference>
<dbReference type="PANTHER" id="PTHR48081">
    <property type="entry name" value="AB HYDROLASE SUPERFAMILY PROTEIN C4A8.06C"/>
    <property type="match status" value="1"/>
</dbReference>
<name>A0A1G6MSI2_9NOCA</name>
<dbReference type="GO" id="GO:0016787">
    <property type="term" value="F:hydrolase activity"/>
    <property type="evidence" value="ECO:0007669"/>
    <property type="project" value="UniProtKB-KW"/>
</dbReference>
<dbReference type="InterPro" id="IPR013094">
    <property type="entry name" value="AB_hydrolase_3"/>
</dbReference>
<dbReference type="Gene3D" id="3.40.50.1820">
    <property type="entry name" value="alpha/beta hydrolase"/>
    <property type="match status" value="1"/>
</dbReference>
<sequence length="331" mass="35646">MAGGEGDGMRTGGSTIWHWKTSWRAHLVFGFARAVVKPVMAAWPTGDRGLAVLARLESRLDRMPAPPNTTVEPMTLGGVRCERVTHPRQAGDAFSGATVLYFHGGGFLFCGLGSHRGVCAQLAAYSGAPVVSVDYRQLPHGGIGTSIADAMTAYRELLDSCDDPTKIVVAGDSAGGYLAMKVAEIAALQGLPTPAAVLGYSPLLNLDLEAHDPEFMRRDAYLPMNQVRKVKDRWLSGPEKIIGAQSPIDADPALFPPVFLVAAEYELMRPDVEYLTARFERAGQPVETHLWAGQIHAFPVIGPILSESREIVGLSVEFARRSLGAVRKRSA</sequence>
<dbReference type="Proteomes" id="UP000199417">
    <property type="component" value="Unassembled WGS sequence"/>
</dbReference>
<dbReference type="InterPro" id="IPR033140">
    <property type="entry name" value="Lipase_GDXG_put_SER_AS"/>
</dbReference>
<evidence type="ECO:0000313" key="6">
    <source>
        <dbReference type="Proteomes" id="UP000199417"/>
    </source>
</evidence>
<dbReference type="InterPro" id="IPR029058">
    <property type="entry name" value="AB_hydrolase_fold"/>
</dbReference>
<dbReference type="PANTHER" id="PTHR48081:SF8">
    <property type="entry name" value="ALPHA_BETA HYDROLASE FOLD-3 DOMAIN-CONTAINING PROTEIN-RELATED"/>
    <property type="match status" value="1"/>
</dbReference>
<dbReference type="Pfam" id="PF07859">
    <property type="entry name" value="Abhydrolase_3"/>
    <property type="match status" value="1"/>
</dbReference>
<evidence type="ECO:0000259" key="4">
    <source>
        <dbReference type="Pfam" id="PF07859"/>
    </source>
</evidence>
<dbReference type="PROSITE" id="PS01174">
    <property type="entry name" value="LIPASE_GDXG_SER"/>
    <property type="match status" value="1"/>
</dbReference>
<dbReference type="EMBL" id="FNAB01000001">
    <property type="protein sequence ID" value="SDC58548.1"/>
    <property type="molecule type" value="Genomic_DNA"/>
</dbReference>
<reference evidence="5 6" key="1">
    <citation type="submission" date="2016-10" db="EMBL/GenBank/DDBJ databases">
        <authorList>
            <person name="de Groot N.N."/>
        </authorList>
    </citation>
    <scope>NUCLEOTIDE SEQUENCE [LARGE SCALE GENOMIC DNA]</scope>
    <source>
        <strain evidence="5 6">JCM 11308</strain>
    </source>
</reference>
<dbReference type="STRING" id="168276.SAMN05444580_101297"/>
<evidence type="ECO:0000313" key="5">
    <source>
        <dbReference type="EMBL" id="SDC58548.1"/>
    </source>
</evidence>
<feature type="domain" description="Alpha/beta hydrolase fold-3" evidence="4">
    <location>
        <begin position="99"/>
        <end position="298"/>
    </location>
</feature>
<dbReference type="AlphaFoldDB" id="A0A1G6MSI2"/>
<evidence type="ECO:0000256" key="1">
    <source>
        <dbReference type="ARBA" id="ARBA00010515"/>
    </source>
</evidence>
<organism evidence="5 6">
    <name type="scientific">Rhodococcus tukisamuensis</name>
    <dbReference type="NCBI Taxonomy" id="168276"/>
    <lineage>
        <taxon>Bacteria</taxon>
        <taxon>Bacillati</taxon>
        <taxon>Actinomycetota</taxon>
        <taxon>Actinomycetes</taxon>
        <taxon>Mycobacteriales</taxon>
        <taxon>Nocardiaceae</taxon>
        <taxon>Rhodococcus</taxon>
    </lineage>
</organism>
<evidence type="ECO:0000256" key="3">
    <source>
        <dbReference type="PROSITE-ProRule" id="PRU10038"/>
    </source>
</evidence>
<keyword evidence="2" id="KW-0378">Hydrolase</keyword>
<proteinExistence type="inferred from homology"/>
<keyword evidence="6" id="KW-1185">Reference proteome</keyword>
<protein>
    <submittedName>
        <fullName evidence="5">Triacylglycerol lipase</fullName>
    </submittedName>
</protein>
<feature type="active site" evidence="3">
    <location>
        <position position="173"/>
    </location>
</feature>
<accession>A0A1G6MSI2</accession>
<gene>
    <name evidence="5" type="ORF">SAMN05444580_101297</name>
</gene>